<organism evidence="4 5">
    <name type="scientific">Pseudahrensia aquimaris</name>
    <dbReference type="NCBI Taxonomy" id="744461"/>
    <lineage>
        <taxon>Bacteria</taxon>
        <taxon>Pseudomonadati</taxon>
        <taxon>Pseudomonadota</taxon>
        <taxon>Alphaproteobacteria</taxon>
        <taxon>Hyphomicrobiales</taxon>
        <taxon>Ahrensiaceae</taxon>
        <taxon>Pseudahrensia</taxon>
    </lineage>
</organism>
<accession>A0ABW3FEK4</accession>
<name>A0ABW3FEK4_9HYPH</name>
<keyword evidence="1" id="KW-0560">Oxidoreductase</keyword>
<dbReference type="Gene3D" id="3.30.9.30">
    <property type="match status" value="1"/>
</dbReference>
<evidence type="ECO:0000256" key="2">
    <source>
        <dbReference type="ARBA" id="ARBA00023033"/>
    </source>
</evidence>
<evidence type="ECO:0000259" key="3">
    <source>
        <dbReference type="Pfam" id="PF01494"/>
    </source>
</evidence>
<dbReference type="Pfam" id="PF01494">
    <property type="entry name" value="FAD_binding_3"/>
    <property type="match status" value="1"/>
</dbReference>
<feature type="domain" description="FAD-binding" evidence="3">
    <location>
        <begin position="2"/>
        <end position="355"/>
    </location>
</feature>
<dbReference type="NCBIfam" id="NF005720">
    <property type="entry name" value="PRK07538.1"/>
    <property type="match status" value="1"/>
</dbReference>
<dbReference type="Gene3D" id="3.50.50.60">
    <property type="entry name" value="FAD/NAD(P)-binding domain"/>
    <property type="match status" value="1"/>
</dbReference>
<reference evidence="5" key="1">
    <citation type="journal article" date="2019" name="Int. J. Syst. Evol. Microbiol.">
        <title>The Global Catalogue of Microorganisms (GCM) 10K type strain sequencing project: providing services to taxonomists for standard genome sequencing and annotation.</title>
        <authorList>
            <consortium name="The Broad Institute Genomics Platform"/>
            <consortium name="The Broad Institute Genome Sequencing Center for Infectious Disease"/>
            <person name="Wu L."/>
            <person name="Ma J."/>
        </authorList>
    </citation>
    <scope>NUCLEOTIDE SEQUENCE [LARGE SCALE GENOMIC DNA]</scope>
    <source>
        <strain evidence="5">CCUG 60023</strain>
    </source>
</reference>
<dbReference type="PANTHER" id="PTHR13789">
    <property type="entry name" value="MONOOXYGENASE"/>
    <property type="match status" value="1"/>
</dbReference>
<evidence type="ECO:0000256" key="1">
    <source>
        <dbReference type="ARBA" id="ARBA00023002"/>
    </source>
</evidence>
<evidence type="ECO:0000313" key="4">
    <source>
        <dbReference type="EMBL" id="MFD0916600.1"/>
    </source>
</evidence>
<comment type="caution">
    <text evidence="4">The sequence shown here is derived from an EMBL/GenBank/DDBJ whole genome shotgun (WGS) entry which is preliminary data.</text>
</comment>
<dbReference type="PRINTS" id="PR00420">
    <property type="entry name" value="RNGMNOXGNASE"/>
</dbReference>
<dbReference type="RefSeq" id="WP_377212459.1">
    <property type="nucleotide sequence ID" value="NZ_JBHTJV010000009.1"/>
</dbReference>
<dbReference type="InterPro" id="IPR036188">
    <property type="entry name" value="FAD/NAD-bd_sf"/>
</dbReference>
<evidence type="ECO:0000313" key="5">
    <source>
        <dbReference type="Proteomes" id="UP001597101"/>
    </source>
</evidence>
<dbReference type="InterPro" id="IPR002938">
    <property type="entry name" value="FAD-bd"/>
</dbReference>
<keyword evidence="5" id="KW-1185">Reference proteome</keyword>
<keyword evidence="2" id="KW-0503">Monooxygenase</keyword>
<dbReference type="InterPro" id="IPR050493">
    <property type="entry name" value="FAD-dep_Monooxygenase_BioMet"/>
</dbReference>
<dbReference type="SUPFAM" id="SSF54373">
    <property type="entry name" value="FAD-linked reductases, C-terminal domain"/>
    <property type="match status" value="1"/>
</dbReference>
<dbReference type="Proteomes" id="UP001597101">
    <property type="component" value="Unassembled WGS sequence"/>
</dbReference>
<proteinExistence type="predicted"/>
<gene>
    <name evidence="4" type="ORF">ACFQ14_09295</name>
</gene>
<dbReference type="SUPFAM" id="SSF51905">
    <property type="entry name" value="FAD/NAD(P)-binding domain"/>
    <property type="match status" value="1"/>
</dbReference>
<protein>
    <submittedName>
        <fullName evidence="4">Flavin-dependent oxidoreductase</fullName>
    </submittedName>
</protein>
<dbReference type="EMBL" id="JBHTJV010000009">
    <property type="protein sequence ID" value="MFD0916600.1"/>
    <property type="molecule type" value="Genomic_DNA"/>
</dbReference>
<sequence length="423" mass="46718">MTVLIAGGGIAGLALGLTLHQIGVPFHIFERASEMKPLGVGINVQPNAVRELYEMGLEDALSKVGVKTREYGMFTKHGLEIWTEPRGIWAGYHWPQYSVHRGELTMLLYHTLLDRAGADCITLGAKALGFDNGDDGVRLHLLRGGEHMNVIGDVLIAADGIHSAIRTQMAPDEGPPIWNGAVLWRGTSLGKPFRTGASMALIGHATQRIVSYPITAPDPDTGEAVMNWIAELWFDPSKGWEKNDWNREASLSDFLPQFYSWVYDWYDFPALMEKAEKVFEYPMVDRDPLPRWTRGRTTLMGDAAHATYPVGSNGASTAIIDARKIGRAFLEYGVNSAALEAYEAEMRPAMQKLIETNRGSGPDAVLQMMEDKCRGMFENLEDVVSREELAHHAETYKAVAGFSIEALNNAPSIVPKSVHITHV</sequence>
<dbReference type="PANTHER" id="PTHR13789:SF268">
    <property type="entry name" value="5-METHYLPHENAZINE-1-CARBOXYLATE 1-MONOOXYGENASE"/>
    <property type="match status" value="1"/>
</dbReference>